<dbReference type="EC" id="2.4.-.-" evidence="3"/>
<dbReference type="InterPro" id="IPR029044">
    <property type="entry name" value="Nucleotide-diphossugar_trans"/>
</dbReference>
<dbReference type="InterPro" id="IPR050834">
    <property type="entry name" value="Glycosyltransf_2"/>
</dbReference>
<organism evidence="3 4">
    <name type="scientific">Brevibacterium otitidis</name>
    <dbReference type="NCBI Taxonomy" id="53364"/>
    <lineage>
        <taxon>Bacteria</taxon>
        <taxon>Bacillati</taxon>
        <taxon>Actinomycetota</taxon>
        <taxon>Actinomycetes</taxon>
        <taxon>Micrococcales</taxon>
        <taxon>Brevibacteriaceae</taxon>
        <taxon>Brevibacterium</taxon>
    </lineage>
</organism>
<dbReference type="EMBL" id="JBHMAU010000035">
    <property type="protein sequence ID" value="MFB9775714.1"/>
    <property type="molecule type" value="Genomic_DNA"/>
</dbReference>
<reference evidence="3 4" key="1">
    <citation type="submission" date="2024-09" db="EMBL/GenBank/DDBJ databases">
        <authorList>
            <person name="Sun Q."/>
            <person name="Mori K."/>
        </authorList>
    </citation>
    <scope>NUCLEOTIDE SEQUENCE [LARGE SCALE GENOMIC DNA]</scope>
    <source>
        <strain evidence="3 4">JCM 11683</strain>
    </source>
</reference>
<dbReference type="Gene3D" id="3.90.550.10">
    <property type="entry name" value="Spore Coat Polysaccharide Biosynthesis Protein SpsA, Chain A"/>
    <property type="match status" value="1"/>
</dbReference>
<keyword evidence="4" id="KW-1185">Reference proteome</keyword>
<dbReference type="InterPro" id="IPR001173">
    <property type="entry name" value="Glyco_trans_2-like"/>
</dbReference>
<keyword evidence="3" id="KW-0808">Transferase</keyword>
<evidence type="ECO:0000313" key="3">
    <source>
        <dbReference type="EMBL" id="MFB9775714.1"/>
    </source>
</evidence>
<comment type="caution">
    <text evidence="3">The sequence shown here is derived from an EMBL/GenBank/DDBJ whole genome shotgun (WGS) entry which is preliminary data.</text>
</comment>
<evidence type="ECO:0000256" key="1">
    <source>
        <dbReference type="SAM" id="Phobius"/>
    </source>
</evidence>
<feature type="transmembrane region" description="Helical" evidence="1">
    <location>
        <begin position="255"/>
        <end position="275"/>
    </location>
</feature>
<keyword evidence="1" id="KW-1133">Transmembrane helix</keyword>
<accession>A0ABV5X189</accession>
<dbReference type="Proteomes" id="UP001589707">
    <property type="component" value="Unassembled WGS sequence"/>
</dbReference>
<gene>
    <name evidence="3" type="ORF">ACFFN1_04725</name>
</gene>
<keyword evidence="1" id="KW-0472">Membrane</keyword>
<dbReference type="Pfam" id="PF00535">
    <property type="entry name" value="Glycos_transf_2"/>
    <property type="match status" value="1"/>
</dbReference>
<dbReference type="GO" id="GO:0016757">
    <property type="term" value="F:glycosyltransferase activity"/>
    <property type="evidence" value="ECO:0007669"/>
    <property type="project" value="UniProtKB-KW"/>
</dbReference>
<name>A0ABV5X189_9MICO</name>
<keyword evidence="1" id="KW-0812">Transmembrane</keyword>
<protein>
    <submittedName>
        <fullName evidence="3">Glycosyltransferase family 2 protein</fullName>
        <ecNumber evidence="3">2.4.-.-</ecNumber>
    </submittedName>
</protein>
<keyword evidence="3" id="KW-0328">Glycosyltransferase</keyword>
<feature type="domain" description="Glycosyltransferase 2-like" evidence="2">
    <location>
        <begin position="18"/>
        <end position="184"/>
    </location>
</feature>
<dbReference type="PANTHER" id="PTHR43685:SF2">
    <property type="entry name" value="GLYCOSYLTRANSFERASE 2-LIKE DOMAIN-CONTAINING PROTEIN"/>
    <property type="match status" value="1"/>
</dbReference>
<proteinExistence type="predicted"/>
<evidence type="ECO:0000259" key="2">
    <source>
        <dbReference type="Pfam" id="PF00535"/>
    </source>
</evidence>
<feature type="transmembrane region" description="Helical" evidence="1">
    <location>
        <begin position="295"/>
        <end position="312"/>
    </location>
</feature>
<evidence type="ECO:0000313" key="4">
    <source>
        <dbReference type="Proteomes" id="UP001589707"/>
    </source>
</evidence>
<dbReference type="RefSeq" id="WP_376839091.1">
    <property type="nucleotide sequence ID" value="NZ_JBHMAU010000035.1"/>
</dbReference>
<dbReference type="SUPFAM" id="SSF53448">
    <property type="entry name" value="Nucleotide-diphospho-sugar transferases"/>
    <property type="match status" value="1"/>
</dbReference>
<dbReference type="CDD" id="cd02525">
    <property type="entry name" value="Succinoglycan_BP_ExoA"/>
    <property type="match status" value="1"/>
</dbReference>
<sequence length="355" mass="37903">MSLAPETLPALPATPGVSYIMPVLNEAEHLAAAVRTILAQDYAGPKEVVLALGPSTDETTAIATELAATDARIRLVHNPQGDTPTSLNLAVAATSQPVIIRVDAHSELTTDYTATGITVLRETGAANCGGLMLARGRTPLQKAVARAYTSRIGLGGPAYHAGDEAQDAESAYLGIYRREVFDRLGSFDASLRRGQDWELNLRIREAGGRVRFDPRLQVTYWPRSTFRKVAQQFYATGTWRAEIVRRYGAKNSLRYFAPPLLVLGTAVAGLCAAAEVSGTMRRLPAPVRVLGRASYGPVAAYAAGILAVAAAARDCAPGERAWFAAIVPTMHLSWGAGFLRGTITGAEKTIDRSRS</sequence>
<dbReference type="PANTHER" id="PTHR43685">
    <property type="entry name" value="GLYCOSYLTRANSFERASE"/>
    <property type="match status" value="1"/>
</dbReference>